<organism evidence="1">
    <name type="scientific">marine sediment metagenome</name>
    <dbReference type="NCBI Taxonomy" id="412755"/>
    <lineage>
        <taxon>unclassified sequences</taxon>
        <taxon>metagenomes</taxon>
        <taxon>ecological metagenomes</taxon>
    </lineage>
</organism>
<evidence type="ECO:0000313" key="1">
    <source>
        <dbReference type="EMBL" id="GAG45385.1"/>
    </source>
</evidence>
<name>X0XQ48_9ZZZZ</name>
<reference evidence="1" key="1">
    <citation type="journal article" date="2014" name="Front. Microbiol.">
        <title>High frequency of phylogenetically diverse reductive dehalogenase-homologous genes in deep subseafloor sedimentary metagenomes.</title>
        <authorList>
            <person name="Kawai M."/>
            <person name="Futagami T."/>
            <person name="Toyoda A."/>
            <person name="Takaki Y."/>
            <person name="Nishi S."/>
            <person name="Hori S."/>
            <person name="Arai W."/>
            <person name="Tsubouchi T."/>
            <person name="Morono Y."/>
            <person name="Uchiyama I."/>
            <person name="Ito T."/>
            <person name="Fujiyama A."/>
            <person name="Inagaki F."/>
            <person name="Takami H."/>
        </authorList>
    </citation>
    <scope>NUCLEOTIDE SEQUENCE</scope>
    <source>
        <strain evidence="1">Expedition CK06-06</strain>
    </source>
</reference>
<accession>X0XQ48</accession>
<sequence length="76" mass="8705">FIFLGYPLFDSIVLNSEQHTSCLGCPFFPIEEKTLRQLFRRNSGESGYDINTEVMPPLNTEINIIIKKLNSLKGKK</sequence>
<gene>
    <name evidence="1" type="ORF">S01H1_78386</name>
</gene>
<protein>
    <submittedName>
        <fullName evidence="1">Uncharacterized protein</fullName>
    </submittedName>
</protein>
<proteinExistence type="predicted"/>
<comment type="caution">
    <text evidence="1">The sequence shown here is derived from an EMBL/GenBank/DDBJ whole genome shotgun (WGS) entry which is preliminary data.</text>
</comment>
<dbReference type="EMBL" id="BARS01052756">
    <property type="protein sequence ID" value="GAG45385.1"/>
    <property type="molecule type" value="Genomic_DNA"/>
</dbReference>
<feature type="non-terminal residue" evidence="1">
    <location>
        <position position="1"/>
    </location>
</feature>
<dbReference type="AlphaFoldDB" id="X0XQ48"/>